<reference evidence="2 3" key="1">
    <citation type="submission" date="2024-10" db="EMBL/GenBank/DDBJ databases">
        <title>Updated reference genomes for cyclostephanoid diatoms.</title>
        <authorList>
            <person name="Roberts W.R."/>
            <person name="Alverson A.J."/>
        </authorList>
    </citation>
    <scope>NUCLEOTIDE SEQUENCE [LARGE SCALE GENOMIC DNA]</scope>
    <source>
        <strain evidence="2 3">AJA232-27</strain>
    </source>
</reference>
<comment type="caution">
    <text evidence="2">The sequence shown here is derived from an EMBL/GenBank/DDBJ whole genome shotgun (WGS) entry which is preliminary data.</text>
</comment>
<evidence type="ECO:0000256" key="1">
    <source>
        <dbReference type="SAM" id="MobiDB-lite"/>
    </source>
</evidence>
<dbReference type="AlphaFoldDB" id="A0ABD3N9U2"/>
<protein>
    <submittedName>
        <fullName evidence="2">Uncharacterized protein</fullName>
    </submittedName>
</protein>
<feature type="compositionally biased region" description="Acidic residues" evidence="1">
    <location>
        <begin position="117"/>
        <end position="142"/>
    </location>
</feature>
<dbReference type="EMBL" id="JALLBG020000004">
    <property type="protein sequence ID" value="KAL3772780.1"/>
    <property type="molecule type" value="Genomic_DNA"/>
</dbReference>
<evidence type="ECO:0000313" key="3">
    <source>
        <dbReference type="Proteomes" id="UP001530293"/>
    </source>
</evidence>
<gene>
    <name evidence="2" type="ORF">ACHAWU_003339</name>
</gene>
<dbReference type="Proteomes" id="UP001530293">
    <property type="component" value="Unassembled WGS sequence"/>
</dbReference>
<proteinExistence type="predicted"/>
<sequence length="204" mass="22907">MSMRRRHPTNTANDRSNDCRHLNLSASIPLPPSHIHRTPSELQLADDILRAEYEDVRMCVRLVSGMRSKCLASGYVHPRTMQSVHDILKTKRANENQLGVVENNNNHHHPQLPGHAEEDEADEEEDQDWGLAYEDVDEEDDSASGTPTPCHPYAMMSPFLIKSPSSSDGSALSLQQLHQSSNDRGSREDLSPPEEDECVFSLEL</sequence>
<organism evidence="2 3">
    <name type="scientific">Discostella pseudostelligera</name>
    <dbReference type="NCBI Taxonomy" id="259834"/>
    <lineage>
        <taxon>Eukaryota</taxon>
        <taxon>Sar</taxon>
        <taxon>Stramenopiles</taxon>
        <taxon>Ochrophyta</taxon>
        <taxon>Bacillariophyta</taxon>
        <taxon>Coscinodiscophyceae</taxon>
        <taxon>Thalassiosirophycidae</taxon>
        <taxon>Stephanodiscales</taxon>
        <taxon>Stephanodiscaceae</taxon>
        <taxon>Discostella</taxon>
    </lineage>
</organism>
<feature type="compositionally biased region" description="Low complexity" evidence="1">
    <location>
        <begin position="163"/>
        <end position="180"/>
    </location>
</feature>
<accession>A0ABD3N9U2</accession>
<name>A0ABD3N9U2_9STRA</name>
<evidence type="ECO:0000313" key="2">
    <source>
        <dbReference type="EMBL" id="KAL3772780.1"/>
    </source>
</evidence>
<keyword evidence="3" id="KW-1185">Reference proteome</keyword>
<feature type="region of interest" description="Disordered" evidence="1">
    <location>
        <begin position="101"/>
        <end position="204"/>
    </location>
</feature>